<dbReference type="EMBL" id="JAACXV010000056">
    <property type="protein sequence ID" value="KAF7285384.1"/>
    <property type="molecule type" value="Genomic_DNA"/>
</dbReference>
<comment type="caution">
    <text evidence="2">The sequence shown here is derived from an EMBL/GenBank/DDBJ whole genome shotgun (WGS) entry which is preliminary data.</text>
</comment>
<name>A0A834IQC8_RHYFE</name>
<protein>
    <submittedName>
        <fullName evidence="2">Uncharacterized protein</fullName>
    </submittedName>
</protein>
<reference evidence="2" key="1">
    <citation type="submission" date="2020-08" db="EMBL/GenBank/DDBJ databases">
        <title>Genome sequencing and assembly of the red palm weevil Rhynchophorus ferrugineus.</title>
        <authorList>
            <person name="Dias G.B."/>
            <person name="Bergman C.M."/>
            <person name="Manee M."/>
        </authorList>
    </citation>
    <scope>NUCLEOTIDE SEQUENCE</scope>
    <source>
        <strain evidence="2">AA-2017</strain>
        <tissue evidence="2">Whole larva</tissue>
    </source>
</reference>
<keyword evidence="3" id="KW-1185">Reference proteome</keyword>
<organism evidence="2 3">
    <name type="scientific">Rhynchophorus ferrugineus</name>
    <name type="common">Red palm weevil</name>
    <name type="synonym">Curculio ferrugineus</name>
    <dbReference type="NCBI Taxonomy" id="354439"/>
    <lineage>
        <taxon>Eukaryota</taxon>
        <taxon>Metazoa</taxon>
        <taxon>Ecdysozoa</taxon>
        <taxon>Arthropoda</taxon>
        <taxon>Hexapoda</taxon>
        <taxon>Insecta</taxon>
        <taxon>Pterygota</taxon>
        <taxon>Neoptera</taxon>
        <taxon>Endopterygota</taxon>
        <taxon>Coleoptera</taxon>
        <taxon>Polyphaga</taxon>
        <taxon>Cucujiformia</taxon>
        <taxon>Curculionidae</taxon>
        <taxon>Dryophthorinae</taxon>
        <taxon>Rhynchophorus</taxon>
    </lineage>
</organism>
<feature type="region of interest" description="Disordered" evidence="1">
    <location>
        <begin position="33"/>
        <end position="67"/>
    </location>
</feature>
<evidence type="ECO:0000256" key="1">
    <source>
        <dbReference type="SAM" id="MobiDB-lite"/>
    </source>
</evidence>
<dbReference type="Proteomes" id="UP000625711">
    <property type="component" value="Unassembled WGS sequence"/>
</dbReference>
<feature type="compositionally biased region" description="Low complexity" evidence="1">
    <location>
        <begin position="42"/>
        <end position="53"/>
    </location>
</feature>
<evidence type="ECO:0000313" key="2">
    <source>
        <dbReference type="EMBL" id="KAF7285384.1"/>
    </source>
</evidence>
<dbReference type="AlphaFoldDB" id="A0A834IQC8"/>
<evidence type="ECO:0000313" key="3">
    <source>
        <dbReference type="Proteomes" id="UP000625711"/>
    </source>
</evidence>
<proteinExistence type="predicted"/>
<accession>A0A834IQC8</accession>
<gene>
    <name evidence="2" type="ORF">GWI33_010783</name>
</gene>
<sequence>MSKPIRSISIELASIPHSPSLFLPCFGRPTNFSKFPHSQTDTSPTPATVTPRRPTGPFPNPPRTTIRSQSAAGDFKLIYRFSFVSRVGLSSPNVAKKKETAREKE</sequence>